<dbReference type="InterPro" id="IPR041466">
    <property type="entry name" value="Dynein_AAA5_ext"/>
</dbReference>
<dbReference type="Pfam" id="PF12780">
    <property type="entry name" value="AAA_8"/>
    <property type="match status" value="1"/>
</dbReference>
<dbReference type="InterPro" id="IPR043160">
    <property type="entry name" value="Dynein_C_barrel"/>
</dbReference>
<protein>
    <recommendedName>
        <fullName evidence="15">EF-hand domain-containing protein</fullName>
    </recommendedName>
</protein>
<dbReference type="Gene3D" id="3.20.180.20">
    <property type="entry name" value="Dynein heavy chain, N-terminal domain 2"/>
    <property type="match status" value="1"/>
</dbReference>
<dbReference type="InterPro" id="IPR042222">
    <property type="entry name" value="Dynein_2_N"/>
</dbReference>
<dbReference type="Pfam" id="PF18199">
    <property type="entry name" value="Dynein_C"/>
    <property type="match status" value="1"/>
</dbReference>
<dbReference type="Gene3D" id="1.20.1270.280">
    <property type="match status" value="1"/>
</dbReference>
<dbReference type="Gene3D" id="1.10.8.1220">
    <property type="match status" value="1"/>
</dbReference>
<dbReference type="Proteomes" id="UP000823872">
    <property type="component" value="Chromosome C1"/>
</dbReference>
<keyword evidence="12" id="KW-0966">Cell projection</keyword>
<dbReference type="InterPro" id="IPR002048">
    <property type="entry name" value="EF_hand_dom"/>
</dbReference>
<keyword evidence="9" id="KW-0969">Cilium</keyword>
<dbReference type="GeneTree" id="ENSGT00940000155282"/>
<comment type="subcellular location">
    <subcellularLocation>
        <location evidence="1">Cytoplasm</location>
        <location evidence="1">Cytoskeleton</location>
        <location evidence="1">Cilium axoneme</location>
    </subcellularLocation>
</comment>
<dbReference type="Gene3D" id="1.20.920.20">
    <property type="match status" value="1"/>
</dbReference>
<dbReference type="Gene3D" id="1.20.140.100">
    <property type="entry name" value="Dynein heavy chain, N-terminal domain 2"/>
    <property type="match status" value="1"/>
</dbReference>
<evidence type="ECO:0000256" key="3">
    <source>
        <dbReference type="ARBA" id="ARBA00022490"/>
    </source>
</evidence>
<keyword evidence="6" id="KW-0067">ATP-binding</keyword>
<dbReference type="InterPro" id="IPR018247">
    <property type="entry name" value="EF_Hand_1_Ca_BS"/>
</dbReference>
<reference evidence="16" key="2">
    <citation type="submission" date="2025-08" db="UniProtKB">
        <authorList>
            <consortium name="Ensembl"/>
        </authorList>
    </citation>
    <scope>IDENTIFICATION</scope>
    <source>
        <strain evidence="16">breed Abyssinian</strain>
    </source>
</reference>
<dbReference type="Pfam" id="PF12781">
    <property type="entry name" value="AAA_9"/>
    <property type="match status" value="1"/>
</dbReference>
<dbReference type="Pfam" id="PF17857">
    <property type="entry name" value="AAA_lid_1"/>
    <property type="match status" value="1"/>
</dbReference>
<dbReference type="InterPro" id="IPR043157">
    <property type="entry name" value="Dynein_AAA1S"/>
</dbReference>
<dbReference type="InterPro" id="IPR041658">
    <property type="entry name" value="AAA_lid_11"/>
</dbReference>
<dbReference type="Pfam" id="PF12774">
    <property type="entry name" value="AAA_6"/>
    <property type="match status" value="1"/>
</dbReference>
<dbReference type="Pfam" id="PF03028">
    <property type="entry name" value="Dynein_heavy"/>
    <property type="match status" value="1"/>
</dbReference>
<keyword evidence="10" id="KW-0505">Motor protein</keyword>
<evidence type="ECO:0000256" key="6">
    <source>
        <dbReference type="ARBA" id="ARBA00022840"/>
    </source>
</evidence>
<feature type="coiled-coil region" evidence="13">
    <location>
        <begin position="2738"/>
        <end position="2793"/>
    </location>
</feature>
<dbReference type="Gene3D" id="1.20.920.30">
    <property type="match status" value="1"/>
</dbReference>
<evidence type="ECO:0000256" key="7">
    <source>
        <dbReference type="ARBA" id="ARBA00023017"/>
    </source>
</evidence>
<dbReference type="SUPFAM" id="SSF52540">
    <property type="entry name" value="P-loop containing nucleoside triphosphate hydrolases"/>
    <property type="match status" value="4"/>
</dbReference>
<evidence type="ECO:0000256" key="10">
    <source>
        <dbReference type="ARBA" id="ARBA00023175"/>
    </source>
</evidence>
<dbReference type="InterPro" id="IPR035699">
    <property type="entry name" value="AAA_6"/>
</dbReference>
<evidence type="ECO:0000256" key="14">
    <source>
        <dbReference type="SAM" id="SignalP"/>
    </source>
</evidence>
<dbReference type="Gene3D" id="3.10.490.20">
    <property type="match status" value="1"/>
</dbReference>
<reference evidence="16" key="3">
    <citation type="submission" date="2025-09" db="UniProtKB">
        <authorList>
            <consortium name="Ensembl"/>
        </authorList>
    </citation>
    <scope>IDENTIFICATION</scope>
    <source>
        <strain evidence="16">breed Abyssinian</strain>
    </source>
</reference>
<evidence type="ECO:0000256" key="11">
    <source>
        <dbReference type="ARBA" id="ARBA00023212"/>
    </source>
</evidence>
<dbReference type="Ensembl" id="ENSFCTT00005040512.1">
    <property type="protein sequence ID" value="ENSFCTP00005028621.1"/>
    <property type="gene ID" value="ENSFCTG00005013516.1"/>
</dbReference>
<keyword evidence="4" id="KW-0493">Microtubule</keyword>
<evidence type="ECO:0000256" key="4">
    <source>
        <dbReference type="ARBA" id="ARBA00022701"/>
    </source>
</evidence>
<dbReference type="InterPro" id="IPR042219">
    <property type="entry name" value="AAA_lid_11_sf"/>
</dbReference>
<keyword evidence="8 13" id="KW-0175">Coiled coil</keyword>
<feature type="signal peptide" evidence="14">
    <location>
        <begin position="1"/>
        <end position="17"/>
    </location>
</feature>
<evidence type="ECO:0000259" key="15">
    <source>
        <dbReference type="PROSITE" id="PS50222"/>
    </source>
</evidence>
<dbReference type="InterPro" id="IPR013602">
    <property type="entry name" value="Dynein_heavy_linker"/>
</dbReference>
<evidence type="ECO:0000256" key="8">
    <source>
        <dbReference type="ARBA" id="ARBA00023054"/>
    </source>
</evidence>
<keyword evidence="5" id="KW-0547">Nucleotide-binding</keyword>
<dbReference type="Gene3D" id="1.10.8.710">
    <property type="match status" value="1"/>
</dbReference>
<name>A0ABI7Y1I4_FELCA</name>
<evidence type="ECO:0000313" key="16">
    <source>
        <dbReference type="Ensembl" id="ENSFCTP00005028621.1"/>
    </source>
</evidence>
<dbReference type="InterPro" id="IPR027417">
    <property type="entry name" value="P-loop_NTPase"/>
</dbReference>
<dbReference type="PROSITE" id="PS50222">
    <property type="entry name" value="EF_HAND_2"/>
    <property type="match status" value="1"/>
</dbReference>
<dbReference type="InterPro" id="IPR041589">
    <property type="entry name" value="DNAH3_AAA_lid_1"/>
</dbReference>
<dbReference type="Pfam" id="PF12777">
    <property type="entry name" value="MT"/>
    <property type="match status" value="1"/>
</dbReference>
<dbReference type="PANTHER" id="PTHR22878">
    <property type="entry name" value="DYNEIN HEAVY CHAIN 6, AXONEMAL-LIKE-RELATED"/>
    <property type="match status" value="1"/>
</dbReference>
<keyword evidence="14" id="KW-0732">Signal</keyword>
<dbReference type="InterPro" id="IPR041228">
    <property type="entry name" value="Dynein_C"/>
</dbReference>
<accession>A0ABI7Y1I4</accession>
<reference evidence="16 17" key="1">
    <citation type="submission" date="2021-02" db="EMBL/GenBank/DDBJ databases">
        <title>Safari Cat Assemblies.</title>
        <authorList>
            <person name="Bredemeyer K.R."/>
            <person name="Murphy W.J."/>
        </authorList>
    </citation>
    <scope>NUCLEOTIDE SEQUENCE [LARGE SCALE GENOMIC DNA]</scope>
</reference>
<keyword evidence="11" id="KW-0206">Cytoskeleton</keyword>
<comment type="similarity">
    <text evidence="2">Belongs to the dynein heavy chain family.</text>
</comment>
<keyword evidence="7" id="KW-0243">Dynein</keyword>
<evidence type="ECO:0000256" key="13">
    <source>
        <dbReference type="SAM" id="Coils"/>
    </source>
</evidence>
<dbReference type="InterPro" id="IPR004273">
    <property type="entry name" value="Dynein_heavy_D6_P-loop"/>
</dbReference>
<dbReference type="InterPro" id="IPR042228">
    <property type="entry name" value="Dynein_linker_3"/>
</dbReference>
<dbReference type="Gene3D" id="1.10.8.720">
    <property type="entry name" value="Region D6 of dynein motor"/>
    <property type="match status" value="1"/>
</dbReference>
<evidence type="ECO:0000256" key="12">
    <source>
        <dbReference type="ARBA" id="ARBA00023273"/>
    </source>
</evidence>
<keyword evidence="3" id="KW-0963">Cytoplasm</keyword>
<evidence type="ECO:0000256" key="9">
    <source>
        <dbReference type="ARBA" id="ARBA00023069"/>
    </source>
</evidence>
<dbReference type="PROSITE" id="PS00018">
    <property type="entry name" value="EF_HAND_1"/>
    <property type="match status" value="1"/>
</dbReference>
<feature type="domain" description="EF-hand" evidence="15">
    <location>
        <begin position="2154"/>
        <end position="2189"/>
    </location>
</feature>
<dbReference type="Pfam" id="PF17852">
    <property type="entry name" value="Dynein_AAA_lid"/>
    <property type="match status" value="1"/>
</dbReference>
<sequence>MVLFFLCIIFMQDKSAGKENSKAPVRFLPQLSMDKSASKEKVKTPGRVLPQLATVSTKPQWQQAAPSFHLTVKQADEIPEQFSVKNEQSYAEYMEHFGKKGKILDQTEDNYAGPSTSKSKSKFPHKERENFRSTLVNVIMQQDAVLDSASPDESTFPKLTTSAIEKDILRYYYYIHHGIDTDHVAPMEDSWLEHVLNLVPQHLKVLTNSILALSDEMREDYLLSVKKSIVDFVLKDPREKEDDKKPDELPPHRAEMEILPKPWRKSFLAASNYIKDHLNAINPTMLAVLDLWHNTFKKLRLVDIEEFHNRQDALELSIFQTIVMKHMESAKETLLKMWFPEVQNIYYQGNKKKQLPTGDSNAKLESFFNCAATLMTLQLQELTLVSMQDFTDLIARPPDSVRAFEHPGFIMRLILENDTIKFEPEFNDYIDILLNVYDIMIKAVSFVPRVETKLYSKWESKSKPTTLKPIILNEIIEAHKEKVREVIMRESVAPLEHLRFYDKYNFLITRKAEQDVDVFLEENHNYEKIIQEIRKYQKLIEEIQYTSRKTIRLGMFEMRCEELIRALVKRADVICGRLIAKMFRNHQEVNTRLCDEFEKIAEKALSTPPNTAELMEMKAYIQKVETTDMVELEQRLVDSKNCLAFLIECTNFSPADIRLNNNVFQWYGRMDEIFDEHRKIIKEKTEQYQEGLKLRCERFVEELESYAKQSEEFYSFGDLQDVQRYLRKAQTLNGKLDLAADKIEQFNAEEEAFGWLPSIYPQRKKIQDGLNPYLRLYETAVEFSNKYRGWTEGPYHKVNPDQVEIDVGNYWRGLYKLEKTFHDSPNALAMTKKVKAKVEDFKQHIPLIQVICNPGLRPRHWEAMSNVVGYPLQPADDSTVFSFLDMNLEPYLDRFEGISEAASKEYSLEKAMDKMTNEWDAMEFVILPYRESGTFILSSVDEIQMLLDDHIIKTQTMRGSPFIKPYEKQIREWEGKLLLLQEILDEWLKVQATWLYLEPIFSSPDIMSQMPEEGRRFTAVDKTWRDTMKSVIQDKHVLHVVTIERMLERLKKSNELLELILKGLNEYLEKKRLFFPRFFFLSNDELLEILSETKDPTRVQPHLKKCFEGIAKVEFTETLDITHMKSSEEELVELTEIISTAKARGQVEKWLVELERVMIKSIHKVIKDAISAYTQNMRINWVREWPGQTVLCVSQTFWTTEVQTAIPKGQEALEQYLEKCNVQIDDIVTLVRGKLSKQNRVTLGALVVLDVHARDVLTSLVKKQVSDDSDFEWLSQLRYYWQGLLSCGAWACFDEFNRIDLEVLSVVAQQILTIQRGINAGTDILVFEGTELKLDPTCAVFITMNPGYAGRSELPDNLKALFRTVAMMVPDYAMIAEIVLYSCGFVTARPLSVKIVATYRLCSEQLSSQHHYDYGMRAVKSVLTAAGNLKLKYPNENEEILLLRSIIDVNLPKFLSHDLPLFEGITSDLFPGVKLPKPDYNDLLTAIKDNCESMNLQMTRFFSEKILQIYEMMIVRHGFMIVGEPFGGKTSAYRILAGALNDICEKGLMEENKVQITVLNPKSVTMGQLYGQFDVVSHEWSDGILAVSFRAFASSPTPDRKWLIFDGPVDAVWIENMNTVLDDNKKLCLMSGEIIQMSPQMNLIFEPMDLEVASPATVSRCGMIYMEPHMLGWRPLMLSWINLLPAVISIIQKEFIIGLFDRMVPVSVEFIRKHTKELSPTSDTNLVRSLMNLIDCFIDDFADAVKMKERNDRETYSLLEGIFLFSLIWSVGASCNDDDRLRFDKILRELMEGPISELTQNKFKLLSGTEQTSSKALTVPFPEKGTIYDYQFVTEGIGKWEPWVKKLAEAPPIPKDVMFNEIIVPTLDTVRYSALMELLTTHQKPSIFVGPTGTGKSVYIINFLLNQLSKDIYKPLIINFSAQTTAAQTQNIIMSKLDKRRKGVFGPPLGKRMVVFVDDVNMPAREVYGAQPPIELLRQWLDHWNWYDLKDCSMIKLVDIQIMCAMGPPGGGRNPITPRYMRHFNIITINEFSDKSMFAIFSRILTWHLKICYKFPDDFLDLTTQIVNGTMTLYKEAMKNLLPTPAKSHYLFNLRDFSRVIQGVCLSRPETAETKEVIKRLWVHEVLRVYYDRLLDNADRSWLINYIQEILVKYMDEDFHELFQALDFDNDGVVGEDDLRSLMFCDFHDPRREDTNYREVADVDHLRMIVEVHLEEYNNMSKKTMNLVLFRFAIEHISRISRILKQPRSHALLVGVGGSGRQSVTRLAAHMADYTVFQVEISKGYGTSEWHEDLKVILRKCAEGEMHGVFLFTDTQIKRESFLEDVNNLLNAGEVPNLFALDEKQEICDKMRQLDRQRDKTKQTDGSPIALFNMFLDRCRNQLHVVLAMSPIGDAFRIRLRKFPALVNCCTIDWFQSWPEDALQAVASRFLEEIEMSEEIREGCINMCKSFHTSTIDLSTSFFVELQRYNYVTPTSYLELISTFKLLLEKKRSEVMTMKKRYEVGLDKLDSAASQVATMQSELEALHPQLKVASKEVDEMMAVIERESAEVAKTEKIVKADETIANEQALAAKAIKDECDADLAGALPILESALSALDTLTAQDITVVKSMKSPPAGVKLVMEAICILKGIKADKIPDPTGSGKKIEDFWGPAKRLLGDIRFLQSLHEYDKDNIPAAYMNIIRKHYIPNPDFVPEKIRNASTAAEGLCKWVIAMDSYDKVAKIVAPKKIKLAAAEGELKIAMDSLRKKQAALQEVQDKLAKLQDTLELNKQKKADLENQVDLCSKKLDRAEQLIGGLGGEKTRWSLTALELGQLYINLTGDILISSGVVAYLGAFTSNYRQNQTKEWTNLCKNNDIPCSDDYSLMGILGEAVTIRAWNIAGLPSDSFSIDNGIIIMNARRWPLMIDPQGQANKWIKNMEKTNSLHVIKLSDPDYVRTLENCIQFGTPVLLENVGEELDPILEPLLLKQTFKQGGSICIRLGDSTIEYAPDFRFYITTKLRNPHYLPETSVKVTLLNFMITSEGMQDQLLGIVVARERPDLEEEKQALILQGAENKRQLKEIEDKILEVLSSSEGNILEDETAIKILSSSKALANEISQKQEVAEETEKKIDATRMGYRPIAIHSTILFFSIADLANIEPMYQYSLTWFINLYILSIENSEKSEVLVKRLQILKDHFTYSLYVNICRSLFEKDKLLFSFCLTMNLLLHERAVNKAEWRFLLTGGIGLDNPHTNPCTWLPQKSWDEICRLDDLPSFKTIRREFVHLKDGWKKVYDSLEPHHEVFPENWEDKANEFQRMLIIRCLRPDKIIPMLQEFIINRLGHMFIEPPPFDLSKAFGDSNCCAPLIFVLSPGADPMAALLKFADDQGYGGSKLSSLSLGQGQGPIAMKMIEKAVKEGTWVVLQNCHLATSWMPTLEKVCEELSPESTHPDFRIWLTSYPSPNFPVSVLQNGVKMTNEAPKGLRANIIRSYLMDPISDPEFFGSCKKPEEFKKLLYGLCFFHALVQERRKFGPLGWNIPYEFNETDLRISVQQLHMFLNQYEELPYDALRYMTGECNYGGRVTDDWDRRTLRSILNKFFSTELVQNPGYKFDSSGIYFVPPSGDHKSYIEYTKTLPLNPAPEIFGMNANADITKDQSETQLLFDNILLTQSRSADAGAKSSDEVVSEVAGDILGKLPNNFDVEAAMRRYPTTYTQSMNTVLVQEMGRFNKLLQTIRESCVNIQKAIKGLVVMSTDLEEVVSSILNVKIPGMWMGKSYPSLKPLGSYVNDFLARLKFLQQWYEVGPPPVFWLSGFFFTQAFLTGAQQNYARKHTIPIDLLGFDYEVMEDKEYKHAPEDGVFIYGLFLDGASWNRKIKKLAESHPKILYDTVPVMWLKPCKRVDIPERPSYVAPLYKTSERRGTLSTTGHSTNFVIAMTLPSDQPTEHWIGRGVALLCQLNS</sequence>
<dbReference type="InterPro" id="IPR035706">
    <property type="entry name" value="AAA_9"/>
</dbReference>
<evidence type="ECO:0000313" key="17">
    <source>
        <dbReference type="Proteomes" id="UP000823872"/>
    </source>
</evidence>
<dbReference type="InterPro" id="IPR024317">
    <property type="entry name" value="Dynein_heavy_chain_D4_dom"/>
</dbReference>
<keyword evidence="17" id="KW-1185">Reference proteome</keyword>
<gene>
    <name evidence="16" type="primary">DNAH7</name>
</gene>
<evidence type="ECO:0000256" key="5">
    <source>
        <dbReference type="ARBA" id="ARBA00022741"/>
    </source>
</evidence>
<proteinExistence type="inferred from homology"/>
<evidence type="ECO:0000256" key="1">
    <source>
        <dbReference type="ARBA" id="ARBA00004430"/>
    </source>
</evidence>
<dbReference type="Pfam" id="PF18198">
    <property type="entry name" value="AAA_lid_11"/>
    <property type="match status" value="1"/>
</dbReference>
<evidence type="ECO:0000256" key="2">
    <source>
        <dbReference type="ARBA" id="ARBA00008887"/>
    </source>
</evidence>
<feature type="chain" id="PRO_5046731971" description="EF-hand domain-containing protein" evidence="14">
    <location>
        <begin position="18"/>
        <end position="3938"/>
    </location>
</feature>
<organism evidence="16 17">
    <name type="scientific">Felis catus</name>
    <name type="common">Cat</name>
    <name type="synonym">Felis silvestris catus</name>
    <dbReference type="NCBI Taxonomy" id="9685"/>
    <lineage>
        <taxon>Eukaryota</taxon>
        <taxon>Metazoa</taxon>
        <taxon>Chordata</taxon>
        <taxon>Craniata</taxon>
        <taxon>Vertebrata</taxon>
        <taxon>Euteleostomi</taxon>
        <taxon>Mammalia</taxon>
        <taxon>Eutheria</taxon>
        <taxon>Laurasiatheria</taxon>
        <taxon>Carnivora</taxon>
        <taxon>Feliformia</taxon>
        <taxon>Felidae</taxon>
        <taxon>Felinae</taxon>
        <taxon>Felis</taxon>
    </lineage>
</organism>
<dbReference type="Pfam" id="PF12775">
    <property type="entry name" value="AAA_7"/>
    <property type="match status" value="1"/>
</dbReference>
<dbReference type="InterPro" id="IPR026983">
    <property type="entry name" value="DHC"/>
</dbReference>
<dbReference type="Gene3D" id="1.10.287.2620">
    <property type="match status" value="1"/>
</dbReference>
<dbReference type="Gene3D" id="3.40.50.300">
    <property type="entry name" value="P-loop containing nucleotide triphosphate hydrolases"/>
    <property type="match status" value="5"/>
</dbReference>
<dbReference type="Gene3D" id="1.10.472.130">
    <property type="match status" value="1"/>
</dbReference>
<dbReference type="InterPro" id="IPR024743">
    <property type="entry name" value="Dynein_HC_stalk"/>
</dbReference>
<dbReference type="Gene3D" id="6.10.140.1060">
    <property type="match status" value="1"/>
</dbReference>
<dbReference type="PANTHER" id="PTHR22878:SF66">
    <property type="entry name" value="DYNEIN AXONEMAL HEAVY CHAIN 7"/>
    <property type="match status" value="1"/>
</dbReference>
<dbReference type="Pfam" id="PF08393">
    <property type="entry name" value="DHC_N2"/>
    <property type="match status" value="1"/>
</dbReference>